<evidence type="ECO:0000313" key="7">
    <source>
        <dbReference type="Proteomes" id="UP000287330"/>
    </source>
</evidence>
<dbReference type="Pfam" id="PF00196">
    <property type="entry name" value="GerE"/>
    <property type="match status" value="1"/>
</dbReference>
<dbReference type="InterPro" id="IPR011006">
    <property type="entry name" value="CheY-like_superfamily"/>
</dbReference>
<evidence type="ECO:0000256" key="2">
    <source>
        <dbReference type="ARBA" id="ARBA00023015"/>
    </source>
</evidence>
<dbReference type="GO" id="GO:0003677">
    <property type="term" value="F:DNA binding"/>
    <property type="evidence" value="ECO:0007669"/>
    <property type="project" value="UniProtKB-KW"/>
</dbReference>
<dbReference type="PROSITE" id="PS50043">
    <property type="entry name" value="HTH_LUXR_2"/>
    <property type="match status" value="1"/>
</dbReference>
<proteinExistence type="predicted"/>
<gene>
    <name evidence="6" type="ORF">CWE25_02570</name>
</gene>
<keyword evidence="1" id="KW-0902">Two-component regulatory system</keyword>
<reference evidence="7" key="1">
    <citation type="journal article" date="2018" name="Front. Microbiol.">
        <title>Genome-Based Analysis Reveals the Taxonomy and Diversity of the Family Idiomarinaceae.</title>
        <authorList>
            <person name="Liu Y."/>
            <person name="Lai Q."/>
            <person name="Shao Z."/>
        </authorList>
    </citation>
    <scope>NUCLEOTIDE SEQUENCE [LARGE SCALE GENOMIC DNA]</scope>
    <source>
        <strain evidence="7">F23</strain>
    </source>
</reference>
<dbReference type="SUPFAM" id="SSF46894">
    <property type="entry name" value="C-terminal effector domain of the bipartite response regulators"/>
    <property type="match status" value="1"/>
</dbReference>
<dbReference type="OrthoDB" id="9796655at2"/>
<dbReference type="GO" id="GO:0006355">
    <property type="term" value="P:regulation of DNA-templated transcription"/>
    <property type="evidence" value="ECO:0007669"/>
    <property type="project" value="InterPro"/>
</dbReference>
<dbReference type="Proteomes" id="UP000287330">
    <property type="component" value="Unassembled WGS sequence"/>
</dbReference>
<dbReference type="Gene3D" id="3.40.50.2300">
    <property type="match status" value="1"/>
</dbReference>
<dbReference type="RefSeq" id="WP_110572842.1">
    <property type="nucleotide sequence ID" value="NZ_PIPV01000001.1"/>
</dbReference>
<dbReference type="SMART" id="SM00421">
    <property type="entry name" value="HTH_LUXR"/>
    <property type="match status" value="1"/>
</dbReference>
<accession>A0A432YCB3</accession>
<evidence type="ECO:0000256" key="4">
    <source>
        <dbReference type="ARBA" id="ARBA00023163"/>
    </source>
</evidence>
<evidence type="ECO:0000259" key="5">
    <source>
        <dbReference type="PROSITE" id="PS50043"/>
    </source>
</evidence>
<keyword evidence="4" id="KW-0804">Transcription</keyword>
<evidence type="ECO:0000256" key="3">
    <source>
        <dbReference type="ARBA" id="ARBA00023125"/>
    </source>
</evidence>
<evidence type="ECO:0000256" key="1">
    <source>
        <dbReference type="ARBA" id="ARBA00023012"/>
    </source>
</evidence>
<feature type="domain" description="HTH luxR-type" evidence="5">
    <location>
        <begin position="141"/>
        <end position="206"/>
    </location>
</feature>
<dbReference type="PANTHER" id="PTHR43214:SF3">
    <property type="entry name" value="RESPONSE REGULATOR UVRY"/>
    <property type="match status" value="1"/>
</dbReference>
<name>A0A432YCB3_9GAMM</name>
<dbReference type="InterPro" id="IPR000792">
    <property type="entry name" value="Tscrpt_reg_LuxR_C"/>
</dbReference>
<dbReference type="AlphaFoldDB" id="A0A432YCB3"/>
<protein>
    <submittedName>
        <fullName evidence="6">Helix-turn-helix transcriptional regulator</fullName>
    </submittedName>
</protein>
<dbReference type="PANTHER" id="PTHR43214">
    <property type="entry name" value="TWO-COMPONENT RESPONSE REGULATOR"/>
    <property type="match status" value="1"/>
</dbReference>
<dbReference type="CDD" id="cd06170">
    <property type="entry name" value="LuxR_C_like"/>
    <property type="match status" value="1"/>
</dbReference>
<dbReference type="InterPro" id="IPR016032">
    <property type="entry name" value="Sig_transdc_resp-reg_C-effctor"/>
</dbReference>
<keyword evidence="3" id="KW-0238">DNA-binding</keyword>
<organism evidence="6 7">
    <name type="scientific">Idiomarina fontislapidosi</name>
    <dbReference type="NCBI Taxonomy" id="263723"/>
    <lineage>
        <taxon>Bacteria</taxon>
        <taxon>Pseudomonadati</taxon>
        <taxon>Pseudomonadota</taxon>
        <taxon>Gammaproteobacteria</taxon>
        <taxon>Alteromonadales</taxon>
        <taxon>Idiomarinaceae</taxon>
        <taxon>Idiomarina</taxon>
    </lineage>
</organism>
<dbReference type="InterPro" id="IPR039420">
    <property type="entry name" value="WalR-like"/>
</dbReference>
<keyword evidence="2" id="KW-0805">Transcription regulation</keyword>
<evidence type="ECO:0000313" key="6">
    <source>
        <dbReference type="EMBL" id="RUO58492.1"/>
    </source>
</evidence>
<dbReference type="SUPFAM" id="SSF52172">
    <property type="entry name" value="CheY-like"/>
    <property type="match status" value="1"/>
</dbReference>
<dbReference type="PROSITE" id="PS00622">
    <property type="entry name" value="HTH_LUXR_1"/>
    <property type="match status" value="1"/>
</dbReference>
<dbReference type="GO" id="GO:0000160">
    <property type="term" value="P:phosphorelay signal transduction system"/>
    <property type="evidence" value="ECO:0007669"/>
    <property type="project" value="UniProtKB-KW"/>
</dbReference>
<comment type="caution">
    <text evidence="6">The sequence shown here is derived from an EMBL/GenBank/DDBJ whole genome shotgun (WGS) entry which is preliminary data.</text>
</comment>
<keyword evidence="7" id="KW-1185">Reference proteome</keyword>
<dbReference type="PRINTS" id="PR00038">
    <property type="entry name" value="HTHLUXR"/>
</dbReference>
<sequence>MAKIILAINNPIVSAGMRTVVEQNFSDEVETVDSMPQLRLAVNEHPDSVVVLGCSLAGDATVENWRRLKRRHEHIKLIVWGKSYQDVLDFQCGVQEVDGYLLESGSSQELVTAIASLRQGSVFVAAPIAEYLAKNPYGDNRRSIVERLSDRELQVMQMIGRGVRVCEIAEHLCISSKTINTFRYRIFAKLNINSDVQLSHLALRAGLVELLEFEGV</sequence>
<dbReference type="EMBL" id="PIPV01000001">
    <property type="protein sequence ID" value="RUO58492.1"/>
    <property type="molecule type" value="Genomic_DNA"/>
</dbReference>